<evidence type="ECO:0000313" key="2">
    <source>
        <dbReference type="Proteomes" id="UP000650833"/>
    </source>
</evidence>
<dbReference type="AlphaFoldDB" id="A0A8H7R1L6"/>
<sequence>MFVATSNLKLQEFGNFVYAYLSKYAAYVMMLHIKKAFNDSSSTSSKTTGYLTLYQTGIGQAQQTNYSGGAKPYDEDLGSNFCHLSNSSVYQASTRFLEEPQWWYRSPQKCNGRSLFPATPTQTVYVDSRNTGWGIPPPRELHGIGQDRQYYESLLYQQTWLVELDPSLFWNLAEWNLQQNSRYRISTYILQESLANLTIHFSANQPTLGTPFGRRIRGPHDLPPPKIHIQELEGHVAGFPLEPYHESLEEDNHEKATSSGAGSPVLVSDDKYQIQTTSTVHPIQHNIHGSSYTTQQLEAICLEGIRNKIKFLGINAIATQDMLYQHLQPSATDPNIIKHSNFLNSYIGPLVRQNPSTFIHRSTLDLLLVQCFLAIRDYPHLADRLRDTSFILPWRLPLKKVCQSGLWLHRSLWIKMWQCKIFCFLVIGLRLIHFKPIISETSLDTTSLTDEYFDTENSWYDSGLA</sequence>
<gene>
    <name evidence="1" type="ORF">INT46_007640</name>
</gene>
<comment type="caution">
    <text evidence="1">The sequence shown here is derived from an EMBL/GenBank/DDBJ whole genome shotgun (WGS) entry which is preliminary data.</text>
</comment>
<reference evidence="1" key="1">
    <citation type="submission" date="2020-12" db="EMBL/GenBank/DDBJ databases">
        <title>Metabolic potential, ecology and presence of endohyphal bacteria is reflected in genomic diversity of Mucoromycotina.</title>
        <authorList>
            <person name="Muszewska A."/>
            <person name="Okrasinska A."/>
            <person name="Steczkiewicz K."/>
            <person name="Drgas O."/>
            <person name="Orlowska M."/>
            <person name="Perlinska-Lenart U."/>
            <person name="Aleksandrzak-Piekarczyk T."/>
            <person name="Szatraj K."/>
            <person name="Zielenkiewicz U."/>
            <person name="Pilsyk S."/>
            <person name="Malc E."/>
            <person name="Mieczkowski P."/>
            <person name="Kruszewska J.S."/>
            <person name="Biernat P."/>
            <person name="Pawlowska J."/>
        </authorList>
    </citation>
    <scope>NUCLEOTIDE SEQUENCE</scope>
    <source>
        <strain evidence="1">CBS 226.32</strain>
    </source>
</reference>
<name>A0A8H7R1L6_9FUNG</name>
<accession>A0A8H7R1L6</accession>
<proteinExistence type="predicted"/>
<dbReference type="Proteomes" id="UP000650833">
    <property type="component" value="Unassembled WGS sequence"/>
</dbReference>
<protein>
    <submittedName>
        <fullName evidence="1">Uncharacterized protein</fullName>
    </submittedName>
</protein>
<organism evidence="1 2">
    <name type="scientific">Mucor plumbeus</name>
    <dbReference type="NCBI Taxonomy" id="97098"/>
    <lineage>
        <taxon>Eukaryota</taxon>
        <taxon>Fungi</taxon>
        <taxon>Fungi incertae sedis</taxon>
        <taxon>Mucoromycota</taxon>
        <taxon>Mucoromycotina</taxon>
        <taxon>Mucoromycetes</taxon>
        <taxon>Mucorales</taxon>
        <taxon>Mucorineae</taxon>
        <taxon>Mucoraceae</taxon>
        <taxon>Mucor</taxon>
    </lineage>
</organism>
<keyword evidence="2" id="KW-1185">Reference proteome</keyword>
<dbReference type="EMBL" id="JAEPRC010000272">
    <property type="protein sequence ID" value="KAG2201870.1"/>
    <property type="molecule type" value="Genomic_DNA"/>
</dbReference>
<evidence type="ECO:0000313" key="1">
    <source>
        <dbReference type="EMBL" id="KAG2201870.1"/>
    </source>
</evidence>